<keyword evidence="2" id="KW-1185">Reference proteome</keyword>
<protein>
    <submittedName>
        <fullName evidence="1">Uncharacterized protein</fullName>
    </submittedName>
</protein>
<evidence type="ECO:0000313" key="2">
    <source>
        <dbReference type="Proteomes" id="UP001249851"/>
    </source>
</evidence>
<evidence type="ECO:0000313" key="1">
    <source>
        <dbReference type="EMBL" id="KAK2558581.1"/>
    </source>
</evidence>
<accession>A0AAD9QC26</accession>
<organism evidence="1 2">
    <name type="scientific">Acropora cervicornis</name>
    <name type="common">Staghorn coral</name>
    <dbReference type="NCBI Taxonomy" id="6130"/>
    <lineage>
        <taxon>Eukaryota</taxon>
        <taxon>Metazoa</taxon>
        <taxon>Cnidaria</taxon>
        <taxon>Anthozoa</taxon>
        <taxon>Hexacorallia</taxon>
        <taxon>Scleractinia</taxon>
        <taxon>Astrocoeniina</taxon>
        <taxon>Acroporidae</taxon>
        <taxon>Acropora</taxon>
    </lineage>
</organism>
<comment type="caution">
    <text evidence="1">The sequence shown here is derived from an EMBL/GenBank/DDBJ whole genome shotgun (WGS) entry which is preliminary data.</text>
</comment>
<reference evidence="1" key="2">
    <citation type="journal article" date="2023" name="Science">
        <title>Genomic signatures of disease resistance in endangered staghorn corals.</title>
        <authorList>
            <person name="Vollmer S.V."/>
            <person name="Selwyn J.D."/>
            <person name="Despard B.A."/>
            <person name="Roesel C.L."/>
        </authorList>
    </citation>
    <scope>NUCLEOTIDE SEQUENCE</scope>
    <source>
        <strain evidence="1">K2</strain>
    </source>
</reference>
<reference evidence="1" key="1">
    <citation type="journal article" date="2023" name="G3 (Bethesda)">
        <title>Whole genome assembly and annotation of the endangered Caribbean coral Acropora cervicornis.</title>
        <authorList>
            <person name="Selwyn J.D."/>
            <person name="Vollmer S.V."/>
        </authorList>
    </citation>
    <scope>NUCLEOTIDE SEQUENCE</scope>
    <source>
        <strain evidence="1">K2</strain>
    </source>
</reference>
<sequence length="130" mass="13846">MLVKLGDLGNEVCCRYTDESAVCPSNLRLHLFTTAAVDNIDHNPTSTTAHESFLGTGISLFQHPSAENPGTTRAPIDISHAVSSSKSVCQLPEAYTEVAPVIAPAKHPQVSATTVNIQPDGGVFNRSFKK</sequence>
<dbReference type="EMBL" id="JARQWQ010000043">
    <property type="protein sequence ID" value="KAK2558581.1"/>
    <property type="molecule type" value="Genomic_DNA"/>
</dbReference>
<dbReference type="PANTHER" id="PTHR47018:SF1">
    <property type="entry name" value="TESMIN_TSO1-LIKE CXC DOMAIN-CONTAINING PROTEIN"/>
    <property type="match status" value="1"/>
</dbReference>
<dbReference type="AlphaFoldDB" id="A0AAD9QC26"/>
<name>A0AAD9QC26_ACRCE</name>
<dbReference type="Proteomes" id="UP001249851">
    <property type="component" value="Unassembled WGS sequence"/>
</dbReference>
<proteinExistence type="predicted"/>
<gene>
    <name evidence="1" type="ORF">P5673_018758</name>
</gene>
<dbReference type="PANTHER" id="PTHR47018">
    <property type="entry name" value="CXC DOMAIN-CONTAINING PROTEIN-RELATED"/>
    <property type="match status" value="1"/>
</dbReference>